<proteinExistence type="predicted"/>
<sequence length="146" mass="16382">MHLCFTFLSCVRSLVPPNSKMLASPLISLHLTLPDVTVDKNCKIFLRYPEAATSTRYKCQRPRPGLSCSRVDAWKRSAPTHSGQMKREGIKEKAAWLFVLQRQPVAPTPNVAISTMTAVVSLDGDVVEKRKKETRDGRYVVVAKQK</sequence>
<comment type="caution">
    <text evidence="1">The sequence shown here is derived from an EMBL/GenBank/DDBJ whole genome shotgun (WGS) entry which is preliminary data.</text>
</comment>
<accession>A0AAN5DIE9</accession>
<organism evidence="1 2">
    <name type="scientific">Pristionchus mayeri</name>
    <dbReference type="NCBI Taxonomy" id="1317129"/>
    <lineage>
        <taxon>Eukaryota</taxon>
        <taxon>Metazoa</taxon>
        <taxon>Ecdysozoa</taxon>
        <taxon>Nematoda</taxon>
        <taxon>Chromadorea</taxon>
        <taxon>Rhabditida</taxon>
        <taxon>Rhabditina</taxon>
        <taxon>Diplogasteromorpha</taxon>
        <taxon>Diplogasteroidea</taxon>
        <taxon>Neodiplogasteridae</taxon>
        <taxon>Pristionchus</taxon>
    </lineage>
</organism>
<protein>
    <submittedName>
        <fullName evidence="1">Uncharacterized protein</fullName>
    </submittedName>
</protein>
<dbReference type="EMBL" id="BTRK01000006">
    <property type="protein sequence ID" value="GMR63115.1"/>
    <property type="molecule type" value="Genomic_DNA"/>
</dbReference>
<name>A0AAN5DIE9_9BILA</name>
<evidence type="ECO:0000313" key="1">
    <source>
        <dbReference type="EMBL" id="GMR63115.1"/>
    </source>
</evidence>
<keyword evidence="2" id="KW-1185">Reference proteome</keyword>
<gene>
    <name evidence="1" type="ORF">PMAYCL1PPCAC_33310</name>
</gene>
<reference evidence="2" key="1">
    <citation type="submission" date="2022-10" db="EMBL/GenBank/DDBJ databases">
        <title>Genome assembly of Pristionchus species.</title>
        <authorList>
            <person name="Yoshida K."/>
            <person name="Sommer R.J."/>
        </authorList>
    </citation>
    <scope>NUCLEOTIDE SEQUENCE [LARGE SCALE GENOMIC DNA]</scope>
    <source>
        <strain evidence="2">RS5460</strain>
    </source>
</reference>
<dbReference type="Proteomes" id="UP001328107">
    <property type="component" value="Unassembled WGS sequence"/>
</dbReference>
<evidence type="ECO:0000313" key="2">
    <source>
        <dbReference type="Proteomes" id="UP001328107"/>
    </source>
</evidence>
<dbReference type="AlphaFoldDB" id="A0AAN5DIE9"/>